<dbReference type="Pfam" id="PF07508">
    <property type="entry name" value="Recombinase"/>
    <property type="match status" value="1"/>
</dbReference>
<dbReference type="InterPro" id="IPR036162">
    <property type="entry name" value="Resolvase-like_N_sf"/>
</dbReference>
<dbReference type="Gene3D" id="3.40.50.1390">
    <property type="entry name" value="Resolvase, N-terminal catalytic domain"/>
    <property type="match status" value="1"/>
</dbReference>
<feature type="compositionally biased region" description="Basic and acidic residues" evidence="1">
    <location>
        <begin position="1"/>
        <end position="13"/>
    </location>
</feature>
<proteinExistence type="predicted"/>
<dbReference type="EMBL" id="JBEUKS010000006">
    <property type="protein sequence ID" value="MFC1440155.1"/>
    <property type="molecule type" value="Genomic_DNA"/>
</dbReference>
<dbReference type="PROSITE" id="PS51737">
    <property type="entry name" value="RECOMBINASE_DNA_BIND"/>
    <property type="match status" value="1"/>
</dbReference>
<dbReference type="InterPro" id="IPR038109">
    <property type="entry name" value="DNA_bind_recomb_sf"/>
</dbReference>
<comment type="caution">
    <text evidence="3">The sequence shown here is derived from an EMBL/GenBank/DDBJ whole genome shotgun (WGS) entry which is preliminary data.</text>
</comment>
<dbReference type="Gene3D" id="3.90.1750.20">
    <property type="entry name" value="Putative Large Serine Recombinase, Chain B, Domain 2"/>
    <property type="match status" value="1"/>
</dbReference>
<dbReference type="InterPro" id="IPR006119">
    <property type="entry name" value="Resolv_N"/>
</dbReference>
<evidence type="ECO:0000259" key="2">
    <source>
        <dbReference type="PROSITE" id="PS51737"/>
    </source>
</evidence>
<dbReference type="PANTHER" id="PTHR30461">
    <property type="entry name" value="DNA-INVERTASE FROM LAMBDOID PROPHAGE"/>
    <property type="match status" value="1"/>
</dbReference>
<dbReference type="Pfam" id="PF13408">
    <property type="entry name" value="Zn_ribbon_recom"/>
    <property type="match status" value="1"/>
</dbReference>
<dbReference type="SMART" id="SM00857">
    <property type="entry name" value="Resolvase"/>
    <property type="match status" value="1"/>
</dbReference>
<dbReference type="InterPro" id="IPR011109">
    <property type="entry name" value="DNA_bind_recombinase_dom"/>
</dbReference>
<feature type="region of interest" description="Disordered" evidence="1">
    <location>
        <begin position="1"/>
        <end position="23"/>
    </location>
</feature>
<reference evidence="3 4" key="1">
    <citation type="submission" date="2024-06" db="EMBL/GenBank/DDBJ databases">
        <authorList>
            <person name="Lee S.D."/>
        </authorList>
    </citation>
    <scope>NUCLEOTIDE SEQUENCE [LARGE SCALE GENOMIC DNA]</scope>
    <source>
        <strain evidence="3 4">N1-10</strain>
    </source>
</reference>
<keyword evidence="4" id="KW-1185">Reference proteome</keyword>
<protein>
    <submittedName>
        <fullName evidence="3">Recombinase family protein</fullName>
    </submittedName>
</protein>
<dbReference type="Pfam" id="PF00239">
    <property type="entry name" value="Resolvase"/>
    <property type="match status" value="1"/>
</dbReference>
<evidence type="ECO:0000256" key="1">
    <source>
        <dbReference type="SAM" id="MobiDB-lite"/>
    </source>
</evidence>
<dbReference type="InterPro" id="IPR050639">
    <property type="entry name" value="SSR_resolvase"/>
</dbReference>
<evidence type="ECO:0000313" key="3">
    <source>
        <dbReference type="EMBL" id="MFC1440155.1"/>
    </source>
</evidence>
<dbReference type="CDD" id="cd00338">
    <property type="entry name" value="Ser_Recombinase"/>
    <property type="match status" value="1"/>
</dbReference>
<name>A0ABV6XPG8_9ACTN</name>
<accession>A0ABV6XPG8</accession>
<dbReference type="InterPro" id="IPR025827">
    <property type="entry name" value="Zn_ribbon_recom_dom"/>
</dbReference>
<dbReference type="Proteomes" id="UP001592581">
    <property type="component" value="Unassembled WGS sequence"/>
</dbReference>
<feature type="domain" description="Recombinase" evidence="2">
    <location>
        <begin position="191"/>
        <end position="308"/>
    </location>
</feature>
<dbReference type="SUPFAM" id="SSF53041">
    <property type="entry name" value="Resolvase-like"/>
    <property type="match status" value="1"/>
</dbReference>
<gene>
    <name evidence="3" type="ORF">ABUW04_18025</name>
</gene>
<organism evidence="3 4">
    <name type="scientific">Streptacidiphilus jeojiensis</name>
    <dbReference type="NCBI Taxonomy" id="3229225"/>
    <lineage>
        <taxon>Bacteria</taxon>
        <taxon>Bacillati</taxon>
        <taxon>Actinomycetota</taxon>
        <taxon>Actinomycetes</taxon>
        <taxon>Kitasatosporales</taxon>
        <taxon>Streptomycetaceae</taxon>
        <taxon>Streptacidiphilus</taxon>
    </lineage>
</organism>
<dbReference type="PANTHER" id="PTHR30461:SF23">
    <property type="entry name" value="DNA RECOMBINASE-RELATED"/>
    <property type="match status" value="1"/>
</dbReference>
<evidence type="ECO:0000313" key="4">
    <source>
        <dbReference type="Proteomes" id="UP001592581"/>
    </source>
</evidence>
<dbReference type="RefSeq" id="WP_380565714.1">
    <property type="nucleotide sequence ID" value="NZ_JBEUKS010000006.1"/>
</dbReference>
<sequence>MSFEIHPDRERPEVPFSGTDINNREEQEKLCREYVEQRGGVYVGTYDEPDTSAWKKKRVRQPDGSHAYRVVRPVFEGMLKDLKNGQTPATYFTPVDGLSATTEIDGSIVYDIDRLTRDNRHLEDAIETVEHFHRPIIDITGTLDLLTENGRDMARVMVTMAGKQSSATSRRVRNIHRAMAREGIPVSGSRPFGWMADKRTADPEEAKYIRDAACSLLDGVPAYRLLKQWEEQNVRTPKGNYWVRATFIHMMISPRLVGWRVYGGPAVPLPERYYRDAEGNPVKGQYDSILDERTWRNVVNLLAGPDRPGASRYVGNLKYLCSGHLRCGNCGSRLRGNAKPKGAHEYVCDTCHKVTGAGKAIDKLITELVLARLAQQEVIIEAAPWPNEDELKAHEATKASLLDQFKENPDMGSYIWPEVRKVEQTIAQLSKERRSYLRKTARPSELDIVERWPSLELEQQRDILDENFEAIILNPATKRGPKFDSSRLQVVYR</sequence>